<dbReference type="Pfam" id="PF00293">
    <property type="entry name" value="NUDIX"/>
    <property type="match status" value="1"/>
</dbReference>
<accession>A0A4Z0D8D6</accession>
<feature type="domain" description="Nudix hydrolase" evidence="1">
    <location>
        <begin position="1"/>
        <end position="143"/>
    </location>
</feature>
<evidence type="ECO:0000313" key="3">
    <source>
        <dbReference type="Proteomes" id="UP000298381"/>
    </source>
</evidence>
<reference evidence="2 3" key="1">
    <citation type="submission" date="2019-03" db="EMBL/GenBank/DDBJ databases">
        <title>Draft genome sequence data and analysis of a Fermenting Bacterium, Soehngenia longevitae strain 1933PT, isolated from petroleum reservoir in Azerbaijan.</title>
        <authorList>
            <person name="Grouzdev D.S."/>
            <person name="Bidzhieva S.K."/>
            <person name="Sokolova D.S."/>
            <person name="Tourova T.P."/>
            <person name="Poltaraus A.B."/>
            <person name="Nazina T.N."/>
        </authorList>
    </citation>
    <scope>NUCLEOTIDE SEQUENCE [LARGE SCALE GENOMIC DNA]</scope>
    <source>
        <strain evidence="2 3">1933P</strain>
    </source>
</reference>
<evidence type="ECO:0000313" key="2">
    <source>
        <dbReference type="EMBL" id="TFZ41132.1"/>
    </source>
</evidence>
<proteinExistence type="predicted"/>
<dbReference type="OrthoDB" id="9810449at2"/>
<organism evidence="2 3">
    <name type="scientific">Soehngenia longivitae</name>
    <dbReference type="NCBI Taxonomy" id="2562294"/>
    <lineage>
        <taxon>Bacteria</taxon>
        <taxon>Bacillati</taxon>
        <taxon>Bacillota</taxon>
        <taxon>Tissierellia</taxon>
        <taxon>Tissierellales</taxon>
        <taxon>Tissierellaceae</taxon>
        <taxon>Soehngenia</taxon>
    </lineage>
</organism>
<evidence type="ECO:0000259" key="1">
    <source>
        <dbReference type="PROSITE" id="PS51462"/>
    </source>
</evidence>
<gene>
    <name evidence="2" type="ORF">E4100_03270</name>
</gene>
<dbReference type="Proteomes" id="UP000298381">
    <property type="component" value="Unassembled WGS sequence"/>
</dbReference>
<protein>
    <submittedName>
        <fullName evidence="2">NUDIX domain-containing protein</fullName>
    </submittedName>
</protein>
<comment type="caution">
    <text evidence="2">The sequence shown here is derived from an EMBL/GenBank/DDBJ whole genome shotgun (WGS) entry which is preliminary data.</text>
</comment>
<name>A0A4Z0D8D6_9FIRM</name>
<dbReference type="InterPro" id="IPR000086">
    <property type="entry name" value="NUDIX_hydrolase_dom"/>
</dbReference>
<keyword evidence="3" id="KW-1185">Reference proteome</keyword>
<dbReference type="AlphaFoldDB" id="A0A4Z0D8D6"/>
<dbReference type="PROSITE" id="PS51462">
    <property type="entry name" value="NUDIX"/>
    <property type="match status" value="1"/>
</dbReference>
<dbReference type="Gene3D" id="3.90.79.10">
    <property type="entry name" value="Nucleoside Triphosphate Pyrophosphohydrolase"/>
    <property type="match status" value="1"/>
</dbReference>
<dbReference type="InterPro" id="IPR015797">
    <property type="entry name" value="NUDIX_hydrolase-like_dom_sf"/>
</dbReference>
<dbReference type="EMBL" id="SRIB01000003">
    <property type="protein sequence ID" value="TFZ41132.1"/>
    <property type="molecule type" value="Genomic_DNA"/>
</dbReference>
<dbReference type="SUPFAM" id="SSF55811">
    <property type="entry name" value="Nudix"/>
    <property type="match status" value="1"/>
</dbReference>
<sequence>MVMIMLINYFVTAFLRYNNSFLLQKRSEEAKIAPGMWYGVGGHIESNEFQTPNVAILREIYEETGLDSNVIDSINLKYVALNYEDSIYINYIYFGSIKTNKVIANDEGDLTFVEIEEIKLKKFHPLISACLEHGINDNSNAIYTAILDVNGNTKFVEIRGEIDER</sequence>